<evidence type="ECO:0000313" key="2">
    <source>
        <dbReference type="Proteomes" id="UP000014523"/>
    </source>
</evidence>
<protein>
    <submittedName>
        <fullName evidence="1">Uncharacterized protein</fullName>
    </submittedName>
</protein>
<dbReference type="Proteomes" id="UP000014523">
    <property type="component" value="Unassembled WGS sequence"/>
</dbReference>
<evidence type="ECO:0000313" key="1">
    <source>
        <dbReference type="EMBL" id="EPF87818.1"/>
    </source>
</evidence>
<dbReference type="AlphaFoldDB" id="A0A829HHK9"/>
<gene>
    <name evidence="1" type="ORF">F957_01688</name>
</gene>
<organism evidence="1 2">
    <name type="scientific">Acinetobacter gyllenbergii CIP 110306 = MTCC 11365</name>
    <dbReference type="NCBI Taxonomy" id="1217657"/>
    <lineage>
        <taxon>Bacteria</taxon>
        <taxon>Pseudomonadati</taxon>
        <taxon>Pseudomonadota</taxon>
        <taxon>Gammaproteobacteria</taxon>
        <taxon>Moraxellales</taxon>
        <taxon>Moraxellaceae</taxon>
        <taxon>Acinetobacter</taxon>
    </lineage>
</organism>
<reference evidence="1 2" key="1">
    <citation type="submission" date="2013-06" db="EMBL/GenBank/DDBJ databases">
        <title>The Genome Sequence of Acinetobacter gyllenbergii CIP 110306.</title>
        <authorList>
            <consortium name="The Broad Institute Genome Sequencing Platform"/>
            <consortium name="The Broad Institute Genome Sequencing Center for Infectious Disease"/>
            <person name="Cerqueira G."/>
            <person name="Feldgarden M."/>
            <person name="Courvalin P."/>
            <person name="Perichon B."/>
            <person name="Grillot-Courvalin C."/>
            <person name="Clermont D."/>
            <person name="Rocha E."/>
            <person name="Yoon E.-J."/>
            <person name="Nemec A."/>
            <person name="Young S.K."/>
            <person name="Zeng Q."/>
            <person name="Gargeya S."/>
            <person name="Fitzgerald M."/>
            <person name="Abouelleil A."/>
            <person name="Alvarado L."/>
            <person name="Berlin A.M."/>
            <person name="Chapman S.B."/>
            <person name="Dewar J."/>
            <person name="Goldberg J."/>
            <person name="Griggs A."/>
            <person name="Gujja S."/>
            <person name="Hansen M."/>
            <person name="Howarth C."/>
            <person name="Imamovic A."/>
            <person name="Larimer J."/>
            <person name="McCowan C."/>
            <person name="Murphy C."/>
            <person name="Pearson M."/>
            <person name="Priest M."/>
            <person name="Roberts A."/>
            <person name="Saif S."/>
            <person name="Shea T."/>
            <person name="Sykes S."/>
            <person name="Wortman J."/>
            <person name="Nusbaum C."/>
            <person name="Birren B."/>
        </authorList>
    </citation>
    <scope>NUCLEOTIDE SEQUENCE [LARGE SCALE GENOMIC DNA]</scope>
    <source>
        <strain evidence="1 2">CIP 110306</strain>
    </source>
</reference>
<dbReference type="EMBL" id="ATGG01000012">
    <property type="protein sequence ID" value="EPF87818.1"/>
    <property type="molecule type" value="Genomic_DNA"/>
</dbReference>
<name>A0A829HHK9_9GAMM</name>
<sequence>MSSESLYIECECHGQNYAAVVCGHLIHNNNNQPLGFIENVSNPTNLQGWCLACEYVFTQENGMTDKFHNFNKMTVVCTQCYNEIKSKHDIYPVLQSS</sequence>
<accession>A0A829HHK9</accession>
<proteinExistence type="predicted"/>
<keyword evidence="2" id="KW-1185">Reference proteome</keyword>
<comment type="caution">
    <text evidence="1">The sequence shown here is derived from an EMBL/GenBank/DDBJ whole genome shotgun (WGS) entry which is preliminary data.</text>
</comment>
<dbReference type="RefSeq" id="WP_004654374.1">
    <property type="nucleotide sequence ID" value="NZ_ASQH01000006.1"/>
</dbReference>